<dbReference type="Proteomes" id="UP000006882">
    <property type="component" value="Chromosome G1"/>
</dbReference>
<dbReference type="Gramene" id="ONI28068">
    <property type="protein sequence ID" value="ONI28068"/>
    <property type="gene ID" value="PRUPE_1G120800"/>
</dbReference>
<proteinExistence type="predicted"/>
<gene>
    <name evidence="1" type="ORF">PRUPE_1G120800</name>
</gene>
<protein>
    <submittedName>
        <fullName evidence="1">Uncharacterized protein</fullName>
    </submittedName>
</protein>
<evidence type="ECO:0000313" key="2">
    <source>
        <dbReference type="Proteomes" id="UP000006882"/>
    </source>
</evidence>
<evidence type="ECO:0000313" key="1">
    <source>
        <dbReference type="EMBL" id="ONI28068.1"/>
    </source>
</evidence>
<reference evidence="1 2" key="1">
    <citation type="journal article" date="2013" name="Nat. Genet.">
        <title>The high-quality draft genome of peach (Prunus persica) identifies unique patterns of genetic diversity, domestication and genome evolution.</title>
        <authorList>
            <consortium name="International Peach Genome Initiative"/>
            <person name="Verde I."/>
            <person name="Abbott A.G."/>
            <person name="Scalabrin S."/>
            <person name="Jung S."/>
            <person name="Shu S."/>
            <person name="Marroni F."/>
            <person name="Zhebentyayeva T."/>
            <person name="Dettori M.T."/>
            <person name="Grimwood J."/>
            <person name="Cattonaro F."/>
            <person name="Zuccolo A."/>
            <person name="Rossini L."/>
            <person name="Jenkins J."/>
            <person name="Vendramin E."/>
            <person name="Meisel L.A."/>
            <person name="Decroocq V."/>
            <person name="Sosinski B."/>
            <person name="Prochnik S."/>
            <person name="Mitros T."/>
            <person name="Policriti A."/>
            <person name="Cipriani G."/>
            <person name="Dondini L."/>
            <person name="Ficklin S."/>
            <person name="Goodstein D.M."/>
            <person name="Xuan P."/>
            <person name="Del Fabbro C."/>
            <person name="Aramini V."/>
            <person name="Copetti D."/>
            <person name="Gonzalez S."/>
            <person name="Horner D.S."/>
            <person name="Falchi R."/>
            <person name="Lucas S."/>
            <person name="Mica E."/>
            <person name="Maldonado J."/>
            <person name="Lazzari B."/>
            <person name="Bielenberg D."/>
            <person name="Pirona R."/>
            <person name="Miculan M."/>
            <person name="Barakat A."/>
            <person name="Testolin R."/>
            <person name="Stella A."/>
            <person name="Tartarini S."/>
            <person name="Tonutti P."/>
            <person name="Arus P."/>
            <person name="Orellana A."/>
            <person name="Wells C."/>
            <person name="Main D."/>
            <person name="Vizzotto G."/>
            <person name="Silva H."/>
            <person name="Salamini F."/>
            <person name="Schmutz J."/>
            <person name="Morgante M."/>
            <person name="Rokhsar D.S."/>
        </authorList>
    </citation>
    <scope>NUCLEOTIDE SEQUENCE [LARGE SCALE GENOMIC DNA]</scope>
    <source>
        <strain evidence="2">cv. Nemared</strain>
    </source>
</reference>
<keyword evidence="2" id="KW-1185">Reference proteome</keyword>
<name>A0A251QWD1_PRUPE</name>
<accession>A0A251QWD1</accession>
<organism evidence="1 2">
    <name type="scientific">Prunus persica</name>
    <name type="common">Peach</name>
    <name type="synonym">Amygdalus persica</name>
    <dbReference type="NCBI Taxonomy" id="3760"/>
    <lineage>
        <taxon>Eukaryota</taxon>
        <taxon>Viridiplantae</taxon>
        <taxon>Streptophyta</taxon>
        <taxon>Embryophyta</taxon>
        <taxon>Tracheophyta</taxon>
        <taxon>Spermatophyta</taxon>
        <taxon>Magnoliopsida</taxon>
        <taxon>eudicotyledons</taxon>
        <taxon>Gunneridae</taxon>
        <taxon>Pentapetalae</taxon>
        <taxon>rosids</taxon>
        <taxon>fabids</taxon>
        <taxon>Rosales</taxon>
        <taxon>Rosaceae</taxon>
        <taxon>Amygdaloideae</taxon>
        <taxon>Amygdaleae</taxon>
        <taxon>Prunus</taxon>
    </lineage>
</organism>
<dbReference type="AlphaFoldDB" id="A0A251QWD1"/>
<dbReference type="EMBL" id="CM007651">
    <property type="protein sequence ID" value="ONI28068.1"/>
    <property type="molecule type" value="Genomic_DNA"/>
</dbReference>
<sequence length="78" mass="9460">MMRREKNWIRQMDYYHDTNPLKNYGTERFRPENQPLLSNMECIQKKAPGPISNRIFILDRKGGLPLYIFLVIKQELKY</sequence>